<protein>
    <recommendedName>
        <fullName evidence="3">Conserved oligomeric Golgi complex subunit 7</fullName>
    </recommendedName>
    <alternativeName>
        <fullName evidence="8">Component of oligomeric Golgi complex 7</fullName>
    </alternativeName>
</protein>
<dbReference type="GO" id="GO:0006890">
    <property type="term" value="P:retrograde vesicle-mediated transport, Golgi to endoplasmic reticulum"/>
    <property type="evidence" value="ECO:0007669"/>
    <property type="project" value="TreeGrafter"/>
</dbReference>
<comment type="subcellular location">
    <subcellularLocation>
        <location evidence="1">Golgi apparatus membrane</location>
        <topology evidence="1">Peripheral membrane protein</topology>
    </subcellularLocation>
</comment>
<evidence type="ECO:0000256" key="6">
    <source>
        <dbReference type="ARBA" id="ARBA00023034"/>
    </source>
</evidence>
<evidence type="ECO:0000256" key="4">
    <source>
        <dbReference type="ARBA" id="ARBA00022448"/>
    </source>
</evidence>
<dbReference type="EMBL" id="OV725077">
    <property type="protein sequence ID" value="CAH1388951.1"/>
    <property type="molecule type" value="Genomic_DNA"/>
</dbReference>
<keyword evidence="6" id="KW-0333">Golgi apparatus</keyword>
<evidence type="ECO:0000256" key="9">
    <source>
        <dbReference type="SAM" id="Coils"/>
    </source>
</evidence>
<evidence type="ECO:0000256" key="3">
    <source>
        <dbReference type="ARBA" id="ARBA00020984"/>
    </source>
</evidence>
<dbReference type="Pfam" id="PF10191">
    <property type="entry name" value="COG7"/>
    <property type="match status" value="1"/>
</dbReference>
<evidence type="ECO:0000313" key="11">
    <source>
        <dbReference type="Proteomes" id="UP001152798"/>
    </source>
</evidence>
<feature type="coiled-coil region" evidence="9">
    <location>
        <begin position="375"/>
        <end position="402"/>
    </location>
</feature>
<name>A0A9P0GZ89_NEZVI</name>
<dbReference type="GO" id="GO:0007030">
    <property type="term" value="P:Golgi organization"/>
    <property type="evidence" value="ECO:0007669"/>
    <property type="project" value="TreeGrafter"/>
</dbReference>
<dbReference type="Proteomes" id="UP001152798">
    <property type="component" value="Chromosome 1"/>
</dbReference>
<keyword evidence="9" id="KW-0175">Coiled coil</keyword>
<keyword evidence="5" id="KW-0653">Protein transport</keyword>
<sequence length="618" mass="69907">MDISAFSEDTFDSKEWINKTFKSPDAQENKEVFLSSLVAKLQLYVQQINGAVEDTSEHVIQSLPRVMHDADMILKEALMLKEKMQLVKEEIMKIEKDTAASMETLEKLDKMKTELYTAKQALHEADNWTVLASDIEEVFESHKIEAIAEKVMSMQQSLPALIHSTDYEQRKIQLEGFKNRLEAMASPHLVKWCTSVFDSSKMVMGVIADALSSLEKDITTTVDTYIRQEGEQISQLVALRSLSDNFISDLKNALAQHEDETPECWRDVLHSVYVIYRNWVSAYRRLEERQLVVTSLEGDLSESVRVLTRERQSLVSGVSEAVKRCELFTSGLGLPALISAVQFSILKHLEQYENVLREIEIKKQSKEEWSMFQICLSLLLNIGELQNTIEELDRELIQTLEKSLRKEKKLEIDLRQVMFTKGALEQYNYFMKSFKEGNKSSVVEGVKSKLSKVTERVTGCCLDVMFTPIRSQLSRASWGSSASLSHQLPDYSYAPLEYITQIGEYLMTLPQHLEPFLKEEGNSPAVQLLGRVCRQTCSSLADLILNTKDVTPNTAKQIAVDIAYLGNVLEDLGQTLPETLAQMVVLLKLPSDAYQAGSAGCSPRLVAAIREMRNIASS</sequence>
<reference evidence="10" key="1">
    <citation type="submission" date="2022-01" db="EMBL/GenBank/DDBJ databases">
        <authorList>
            <person name="King R."/>
        </authorList>
    </citation>
    <scope>NUCLEOTIDE SEQUENCE</scope>
</reference>
<evidence type="ECO:0000256" key="2">
    <source>
        <dbReference type="ARBA" id="ARBA00005831"/>
    </source>
</evidence>
<dbReference type="GO" id="GO:0006886">
    <property type="term" value="P:intracellular protein transport"/>
    <property type="evidence" value="ECO:0007669"/>
    <property type="project" value="InterPro"/>
</dbReference>
<gene>
    <name evidence="10" type="ORF">NEZAVI_LOCUS446</name>
</gene>
<dbReference type="AlphaFoldDB" id="A0A9P0GZ89"/>
<evidence type="ECO:0000256" key="5">
    <source>
        <dbReference type="ARBA" id="ARBA00022927"/>
    </source>
</evidence>
<dbReference type="InterPro" id="IPR019335">
    <property type="entry name" value="COG7"/>
</dbReference>
<keyword evidence="7" id="KW-0472">Membrane</keyword>
<dbReference type="GO" id="GO:0000139">
    <property type="term" value="C:Golgi membrane"/>
    <property type="evidence" value="ECO:0007669"/>
    <property type="project" value="UniProtKB-SubCell"/>
</dbReference>
<keyword evidence="11" id="KW-1185">Reference proteome</keyword>
<proteinExistence type="inferred from homology"/>
<comment type="similarity">
    <text evidence="2">Belongs to the COG7 family.</text>
</comment>
<evidence type="ECO:0000313" key="10">
    <source>
        <dbReference type="EMBL" id="CAH1388951.1"/>
    </source>
</evidence>
<keyword evidence="4" id="KW-0813">Transport</keyword>
<evidence type="ECO:0000256" key="8">
    <source>
        <dbReference type="ARBA" id="ARBA00031345"/>
    </source>
</evidence>
<dbReference type="PANTHER" id="PTHR21443">
    <property type="entry name" value="CONSERVED OLIGOMERIC GOLGI COMPLEX COMPONENT 7"/>
    <property type="match status" value="1"/>
</dbReference>
<dbReference type="GO" id="GO:0017119">
    <property type="term" value="C:Golgi transport complex"/>
    <property type="evidence" value="ECO:0007669"/>
    <property type="project" value="InterPro"/>
</dbReference>
<evidence type="ECO:0000256" key="7">
    <source>
        <dbReference type="ARBA" id="ARBA00023136"/>
    </source>
</evidence>
<organism evidence="10 11">
    <name type="scientific">Nezara viridula</name>
    <name type="common">Southern green stink bug</name>
    <name type="synonym">Cimex viridulus</name>
    <dbReference type="NCBI Taxonomy" id="85310"/>
    <lineage>
        <taxon>Eukaryota</taxon>
        <taxon>Metazoa</taxon>
        <taxon>Ecdysozoa</taxon>
        <taxon>Arthropoda</taxon>
        <taxon>Hexapoda</taxon>
        <taxon>Insecta</taxon>
        <taxon>Pterygota</taxon>
        <taxon>Neoptera</taxon>
        <taxon>Paraneoptera</taxon>
        <taxon>Hemiptera</taxon>
        <taxon>Heteroptera</taxon>
        <taxon>Panheteroptera</taxon>
        <taxon>Pentatomomorpha</taxon>
        <taxon>Pentatomoidea</taxon>
        <taxon>Pentatomidae</taxon>
        <taxon>Pentatominae</taxon>
        <taxon>Nezara</taxon>
    </lineage>
</organism>
<evidence type="ECO:0000256" key="1">
    <source>
        <dbReference type="ARBA" id="ARBA00004395"/>
    </source>
</evidence>
<dbReference type="PANTHER" id="PTHR21443:SF0">
    <property type="entry name" value="CONSERVED OLIGOMERIC GOLGI COMPLEX SUBUNIT 7"/>
    <property type="match status" value="1"/>
</dbReference>
<accession>A0A9P0GZ89</accession>